<organism evidence="1 2">
    <name type="scientific">Triparma retinervis</name>
    <dbReference type="NCBI Taxonomy" id="2557542"/>
    <lineage>
        <taxon>Eukaryota</taxon>
        <taxon>Sar</taxon>
        <taxon>Stramenopiles</taxon>
        <taxon>Ochrophyta</taxon>
        <taxon>Bolidophyceae</taxon>
        <taxon>Parmales</taxon>
        <taxon>Triparmaceae</taxon>
        <taxon>Triparma</taxon>
    </lineage>
</organism>
<gene>
    <name evidence="1" type="ORF">TrRE_jg230</name>
</gene>
<protein>
    <recommendedName>
        <fullName evidence="3">Asp/Glu racemase</fullName>
    </recommendedName>
</protein>
<evidence type="ECO:0000313" key="2">
    <source>
        <dbReference type="Proteomes" id="UP001165082"/>
    </source>
</evidence>
<sequence>MIEQFEVLGSITTECVTTFMESTDYNVARIDPESIYEAAVKLANDNVGKIDFLFLSCTNLRTLSIISRIENETAIPCLSSNLCWAWHMAQQSGAKLSQIQSKLIQSGSATAGD</sequence>
<dbReference type="Pfam" id="PF17645">
    <property type="entry name" value="Amdase"/>
    <property type="match status" value="1"/>
</dbReference>
<dbReference type="OrthoDB" id="414270at2759"/>
<dbReference type="AlphaFoldDB" id="A0A9W7AL15"/>
<evidence type="ECO:0000313" key="1">
    <source>
        <dbReference type="EMBL" id="GMH70269.1"/>
    </source>
</evidence>
<keyword evidence="2" id="KW-1185">Reference proteome</keyword>
<comment type="caution">
    <text evidence="1">The sequence shown here is derived from an EMBL/GenBank/DDBJ whole genome shotgun (WGS) entry which is preliminary data.</text>
</comment>
<dbReference type="EMBL" id="BRXZ01004192">
    <property type="protein sequence ID" value="GMH70269.1"/>
    <property type="molecule type" value="Genomic_DNA"/>
</dbReference>
<name>A0A9W7AL15_9STRA</name>
<reference evidence="1" key="1">
    <citation type="submission" date="2022-07" db="EMBL/GenBank/DDBJ databases">
        <title>Genome analysis of Parmales, a sister group of diatoms, reveals the evolutionary specialization of diatoms from phago-mixotrophs to photoautotrophs.</title>
        <authorList>
            <person name="Ban H."/>
            <person name="Sato S."/>
            <person name="Yoshikawa S."/>
            <person name="Kazumasa Y."/>
            <person name="Nakamura Y."/>
            <person name="Ichinomiya M."/>
            <person name="Saitoh K."/>
            <person name="Sato N."/>
            <person name="Blanc-Mathieu R."/>
            <person name="Endo H."/>
            <person name="Kuwata A."/>
            <person name="Ogata H."/>
        </authorList>
    </citation>
    <scope>NUCLEOTIDE SEQUENCE</scope>
</reference>
<accession>A0A9W7AL15</accession>
<evidence type="ECO:0008006" key="3">
    <source>
        <dbReference type="Google" id="ProtNLM"/>
    </source>
</evidence>
<dbReference type="Gene3D" id="3.40.50.12500">
    <property type="match status" value="1"/>
</dbReference>
<dbReference type="Proteomes" id="UP001165082">
    <property type="component" value="Unassembled WGS sequence"/>
</dbReference>
<dbReference type="InterPro" id="IPR053714">
    <property type="entry name" value="Iso_Racemase_Enz_sf"/>
</dbReference>
<proteinExistence type="predicted"/>
<dbReference type="InterPro" id="IPR026286">
    <property type="entry name" value="MaiA/AMDase"/>
</dbReference>